<keyword evidence="4" id="KW-1185">Reference proteome</keyword>
<dbReference type="PROSITE" id="PS50096">
    <property type="entry name" value="IQ"/>
    <property type="match status" value="1"/>
</dbReference>
<sequence>MQDMATQALILHCRLLEPLSTVLFCMYANAQCFNQLANKALRALRLLVNLQALVRGYLVRKQAVATFHNMKALSKPMPPLEPRNAEIFSLIIRTAHCRSDSYQINQQYNIR</sequence>
<comment type="caution">
    <text evidence="3">The sequence shown here is derived from an EMBL/GenBank/DDBJ whole genome shotgun (WGS) entry which is preliminary data.</text>
</comment>
<comment type="similarity">
    <text evidence="2">Belongs to the IQD family.</text>
</comment>
<evidence type="ECO:0000256" key="2">
    <source>
        <dbReference type="ARBA" id="ARBA00024341"/>
    </source>
</evidence>
<dbReference type="PANTHER" id="PTHR32295">
    <property type="entry name" value="IQ-DOMAIN 5-RELATED"/>
    <property type="match status" value="1"/>
</dbReference>
<dbReference type="AlphaFoldDB" id="A0AAP0ASQ8"/>
<dbReference type="PANTHER" id="PTHR32295:SF10">
    <property type="entry name" value="PROTEIN IQ-DOMAIN 25"/>
    <property type="match status" value="1"/>
</dbReference>
<dbReference type="GO" id="GO:0005516">
    <property type="term" value="F:calmodulin binding"/>
    <property type="evidence" value="ECO:0007669"/>
    <property type="project" value="UniProtKB-KW"/>
</dbReference>
<evidence type="ECO:0000313" key="4">
    <source>
        <dbReference type="Proteomes" id="UP001418222"/>
    </source>
</evidence>
<accession>A0AAP0ASQ8</accession>
<name>A0AAP0ASQ8_9ASPA</name>
<protein>
    <submittedName>
        <fullName evidence="3">Uncharacterized protein</fullName>
    </submittedName>
</protein>
<dbReference type="EMBL" id="JBBWWQ010000021">
    <property type="protein sequence ID" value="KAK8913830.1"/>
    <property type="molecule type" value="Genomic_DNA"/>
</dbReference>
<evidence type="ECO:0000256" key="1">
    <source>
        <dbReference type="ARBA" id="ARBA00022860"/>
    </source>
</evidence>
<keyword evidence="1" id="KW-0112">Calmodulin-binding</keyword>
<gene>
    <name evidence="3" type="ORF">KSP39_PZI023539</name>
</gene>
<reference evidence="3 4" key="1">
    <citation type="journal article" date="2022" name="Nat. Plants">
        <title>Genomes of leafy and leafless Platanthera orchids illuminate the evolution of mycoheterotrophy.</title>
        <authorList>
            <person name="Li M.H."/>
            <person name="Liu K.W."/>
            <person name="Li Z."/>
            <person name="Lu H.C."/>
            <person name="Ye Q.L."/>
            <person name="Zhang D."/>
            <person name="Wang J.Y."/>
            <person name="Li Y.F."/>
            <person name="Zhong Z.M."/>
            <person name="Liu X."/>
            <person name="Yu X."/>
            <person name="Liu D.K."/>
            <person name="Tu X.D."/>
            <person name="Liu B."/>
            <person name="Hao Y."/>
            <person name="Liao X.Y."/>
            <person name="Jiang Y.T."/>
            <person name="Sun W.H."/>
            <person name="Chen J."/>
            <person name="Chen Y.Q."/>
            <person name="Ai Y."/>
            <person name="Zhai J.W."/>
            <person name="Wu S.S."/>
            <person name="Zhou Z."/>
            <person name="Hsiao Y.Y."/>
            <person name="Wu W.L."/>
            <person name="Chen Y.Y."/>
            <person name="Lin Y.F."/>
            <person name="Hsu J.L."/>
            <person name="Li C.Y."/>
            <person name="Wang Z.W."/>
            <person name="Zhao X."/>
            <person name="Zhong W.Y."/>
            <person name="Ma X.K."/>
            <person name="Ma L."/>
            <person name="Huang J."/>
            <person name="Chen G.Z."/>
            <person name="Huang M.Z."/>
            <person name="Huang L."/>
            <person name="Peng D.H."/>
            <person name="Luo Y.B."/>
            <person name="Zou S.Q."/>
            <person name="Chen S.P."/>
            <person name="Lan S."/>
            <person name="Tsai W.C."/>
            <person name="Van de Peer Y."/>
            <person name="Liu Z.J."/>
        </authorList>
    </citation>
    <scope>NUCLEOTIDE SEQUENCE [LARGE SCALE GENOMIC DNA]</scope>
    <source>
        <strain evidence="3">Lor287</strain>
    </source>
</reference>
<evidence type="ECO:0000313" key="3">
    <source>
        <dbReference type="EMBL" id="KAK8913830.1"/>
    </source>
</evidence>
<dbReference type="Proteomes" id="UP001418222">
    <property type="component" value="Unassembled WGS sequence"/>
</dbReference>
<proteinExistence type="inferred from homology"/>
<organism evidence="3 4">
    <name type="scientific">Platanthera zijinensis</name>
    <dbReference type="NCBI Taxonomy" id="2320716"/>
    <lineage>
        <taxon>Eukaryota</taxon>
        <taxon>Viridiplantae</taxon>
        <taxon>Streptophyta</taxon>
        <taxon>Embryophyta</taxon>
        <taxon>Tracheophyta</taxon>
        <taxon>Spermatophyta</taxon>
        <taxon>Magnoliopsida</taxon>
        <taxon>Liliopsida</taxon>
        <taxon>Asparagales</taxon>
        <taxon>Orchidaceae</taxon>
        <taxon>Orchidoideae</taxon>
        <taxon>Orchideae</taxon>
        <taxon>Orchidinae</taxon>
        <taxon>Platanthera</taxon>
    </lineage>
</organism>